<evidence type="ECO:0000259" key="2">
    <source>
        <dbReference type="Pfam" id="PF26059"/>
    </source>
</evidence>
<reference evidence="3 4" key="1">
    <citation type="submission" date="2019-06" db="EMBL/GenBank/DDBJ databases">
        <title>Rhodococcus spaelei sp. nov., isolated from a cave.</title>
        <authorList>
            <person name="Lee S.D."/>
        </authorList>
    </citation>
    <scope>NUCLEOTIDE SEQUENCE [LARGE SCALE GENOMIC DNA]</scope>
    <source>
        <strain evidence="3 4">C9-5</strain>
    </source>
</reference>
<organism evidence="3 4">
    <name type="scientific">Rhodococcus spelaei</name>
    <dbReference type="NCBI Taxonomy" id="2546320"/>
    <lineage>
        <taxon>Bacteria</taxon>
        <taxon>Bacillati</taxon>
        <taxon>Actinomycetota</taxon>
        <taxon>Actinomycetes</taxon>
        <taxon>Mycobacteriales</taxon>
        <taxon>Nocardiaceae</taxon>
        <taxon>Rhodococcus</taxon>
    </lineage>
</organism>
<dbReference type="OrthoDB" id="4559752at2"/>
<dbReference type="EMBL" id="VIGH01000003">
    <property type="protein sequence ID" value="TQF73276.1"/>
    <property type="molecule type" value="Genomic_DNA"/>
</dbReference>
<dbReference type="AlphaFoldDB" id="A0A541BLT0"/>
<dbReference type="RefSeq" id="WP_142096944.1">
    <property type="nucleotide sequence ID" value="NZ_VIGH01000003.1"/>
</dbReference>
<comment type="caution">
    <text evidence="3">The sequence shown here is derived from an EMBL/GenBank/DDBJ whole genome shotgun (WGS) entry which is preliminary data.</text>
</comment>
<dbReference type="InterPro" id="IPR058333">
    <property type="entry name" value="DUF8020"/>
</dbReference>
<accession>A0A541BLT0</accession>
<feature type="signal peptide" evidence="1">
    <location>
        <begin position="1"/>
        <end position="26"/>
    </location>
</feature>
<gene>
    <name evidence="3" type="ORF">FK531_07045</name>
</gene>
<feature type="domain" description="DUF8020" evidence="2">
    <location>
        <begin position="46"/>
        <end position="115"/>
    </location>
</feature>
<evidence type="ECO:0000313" key="3">
    <source>
        <dbReference type="EMBL" id="TQF73276.1"/>
    </source>
</evidence>
<proteinExistence type="predicted"/>
<sequence>MKIKKLAATAAVVVAATGITAATAGAAPARTDRPDNSTVSADVLPGIHYKAALVDKSVVLTTDTGSLTVRGDQFQVLDGSGTLVAGVPLTYQRDGRQWPIAARIDGNTATLTPSTDPAVARPLENTWLPLRSIDATKDANFNQALTNFGAEVSLGVAIGSLIGTAVGAGIGCIAGGAILGAGATVATIGTLTVPGAIGGCLVTGAAAGAIGAVAGTILVGGPVAIVSGIQFANDLNTPPAPAPAG</sequence>
<feature type="chain" id="PRO_5022030165" description="DUF8020 domain-containing protein" evidence="1">
    <location>
        <begin position="27"/>
        <end position="245"/>
    </location>
</feature>
<keyword evidence="4" id="KW-1185">Reference proteome</keyword>
<dbReference type="Proteomes" id="UP000316256">
    <property type="component" value="Unassembled WGS sequence"/>
</dbReference>
<evidence type="ECO:0000256" key="1">
    <source>
        <dbReference type="SAM" id="SignalP"/>
    </source>
</evidence>
<name>A0A541BLT0_9NOCA</name>
<dbReference type="Pfam" id="PF26059">
    <property type="entry name" value="DUF8020"/>
    <property type="match status" value="1"/>
</dbReference>
<evidence type="ECO:0000313" key="4">
    <source>
        <dbReference type="Proteomes" id="UP000316256"/>
    </source>
</evidence>
<protein>
    <recommendedName>
        <fullName evidence="2">DUF8020 domain-containing protein</fullName>
    </recommendedName>
</protein>
<keyword evidence="1" id="KW-0732">Signal</keyword>